<evidence type="ECO:0000256" key="1">
    <source>
        <dbReference type="ARBA" id="ARBA00001933"/>
    </source>
</evidence>
<evidence type="ECO:0000256" key="2">
    <source>
        <dbReference type="ARBA" id="ARBA00009236"/>
    </source>
</evidence>
<keyword evidence="3" id="KW-0663">Pyridoxal phosphate</keyword>
<proteinExistence type="inferred from homology"/>
<name>A0ABZ2XNI0_9RHOB</name>
<evidence type="ECO:0000256" key="3">
    <source>
        <dbReference type="ARBA" id="ARBA00022898"/>
    </source>
</evidence>
<dbReference type="InterPro" id="IPR015421">
    <property type="entry name" value="PyrdxlP-dep_Trfase_major"/>
</dbReference>
<evidence type="ECO:0000256" key="4">
    <source>
        <dbReference type="RuleBase" id="RU004075"/>
    </source>
</evidence>
<dbReference type="InterPro" id="IPR024169">
    <property type="entry name" value="SP_NH2Trfase/AEP_transaminase"/>
</dbReference>
<dbReference type="InterPro" id="IPR020578">
    <property type="entry name" value="Aminotrans_V_PyrdxlP_BS"/>
</dbReference>
<dbReference type="Gene3D" id="3.40.640.10">
    <property type="entry name" value="Type I PLP-dependent aspartate aminotransferase-like (Major domain)"/>
    <property type="match status" value="1"/>
</dbReference>
<feature type="domain" description="Aminotransferase class V" evidence="6">
    <location>
        <begin position="64"/>
        <end position="290"/>
    </location>
</feature>
<evidence type="ECO:0000313" key="8">
    <source>
        <dbReference type="Proteomes" id="UP001623232"/>
    </source>
</evidence>
<evidence type="ECO:0000256" key="5">
    <source>
        <dbReference type="RuleBase" id="RU004504"/>
    </source>
</evidence>
<dbReference type="Pfam" id="PF00266">
    <property type="entry name" value="Aminotran_5"/>
    <property type="match status" value="1"/>
</dbReference>
<dbReference type="GO" id="GO:0008483">
    <property type="term" value="F:transaminase activity"/>
    <property type="evidence" value="ECO:0007669"/>
    <property type="project" value="UniProtKB-KW"/>
</dbReference>
<dbReference type="PIRSF" id="PIRSF000524">
    <property type="entry name" value="SPT"/>
    <property type="match status" value="1"/>
</dbReference>
<dbReference type="PANTHER" id="PTHR21152">
    <property type="entry name" value="AMINOTRANSFERASE CLASS V"/>
    <property type="match status" value="1"/>
</dbReference>
<keyword evidence="8" id="KW-1185">Reference proteome</keyword>
<sequence>MAGKQARTLAQGRSYLAIPGPSVMPDAVLRAMHRASPNIYNGELVEMTHGLIPDLCKVARTRHQAAIYIGNGHAAWEAALSNTVAPGETVLVPASGRFAMGWAEMAEGIGAQARILDFGRTNGWDIARIADVLHADTAHQIKAVLAVHVDTSSSIRNDIRALRAVLDELDHPALLMADCIASMGCDRFEMDAWGVDVAVTASQKGLMVPPGLGFVFFNPKAEDRRRSLPRVSRYWDWAPRANPEAYFQYFAGTAPTHHLYGLRVALDMILEEGMEHVWARHAVLAQAIWAASEAWGQGGSFALNVSRPELRSHAVTALKLDSPDGTRLRSWVERHLGLTLGIGLGMASDGDPAGDGVFRFGHMGHVNGQMIMGLLGGVQTGLTALDIPHGGGAIEAAARVLAQHDSTD</sequence>
<dbReference type="PANTHER" id="PTHR21152:SF40">
    <property type="entry name" value="ALANINE--GLYOXYLATE AMINOTRANSFERASE"/>
    <property type="match status" value="1"/>
</dbReference>
<dbReference type="InterPro" id="IPR015422">
    <property type="entry name" value="PyrdxlP-dep_Trfase_small"/>
</dbReference>
<dbReference type="RefSeq" id="WP_406644914.1">
    <property type="nucleotide sequence ID" value="NZ_CP123584.1"/>
</dbReference>
<gene>
    <name evidence="7" type="ORF">QEZ52_13590</name>
</gene>
<dbReference type="InterPro" id="IPR015424">
    <property type="entry name" value="PyrdxlP-dep_Trfase"/>
</dbReference>
<dbReference type="PROSITE" id="PS00595">
    <property type="entry name" value="AA_TRANSFER_CLASS_5"/>
    <property type="match status" value="1"/>
</dbReference>
<dbReference type="Proteomes" id="UP001623232">
    <property type="component" value="Chromosome"/>
</dbReference>
<comment type="cofactor">
    <cofactor evidence="1 5">
        <name>pyridoxal 5'-phosphate</name>
        <dbReference type="ChEBI" id="CHEBI:597326"/>
    </cofactor>
</comment>
<dbReference type="SUPFAM" id="SSF53383">
    <property type="entry name" value="PLP-dependent transferases"/>
    <property type="match status" value="1"/>
</dbReference>
<keyword evidence="7" id="KW-0032">Aminotransferase</keyword>
<evidence type="ECO:0000313" key="7">
    <source>
        <dbReference type="EMBL" id="WZK87638.1"/>
    </source>
</evidence>
<keyword evidence="7" id="KW-0808">Transferase</keyword>
<evidence type="ECO:0000259" key="6">
    <source>
        <dbReference type="Pfam" id="PF00266"/>
    </source>
</evidence>
<organism evidence="7 8">
    <name type="scientific">Aliisedimentitalea scapharcae</name>
    <dbReference type="NCBI Taxonomy" id="1524259"/>
    <lineage>
        <taxon>Bacteria</taxon>
        <taxon>Pseudomonadati</taxon>
        <taxon>Pseudomonadota</taxon>
        <taxon>Alphaproteobacteria</taxon>
        <taxon>Rhodobacterales</taxon>
        <taxon>Roseobacteraceae</taxon>
        <taxon>Aliisedimentitalea</taxon>
    </lineage>
</organism>
<comment type="similarity">
    <text evidence="2 4">Belongs to the class-V pyridoxal-phosphate-dependent aminotransferase family.</text>
</comment>
<dbReference type="EMBL" id="CP123584">
    <property type="protein sequence ID" value="WZK87638.1"/>
    <property type="molecule type" value="Genomic_DNA"/>
</dbReference>
<protein>
    <submittedName>
        <fullName evidence="7">Aminotransferase class V-fold PLP-dependent enzyme</fullName>
    </submittedName>
</protein>
<accession>A0ABZ2XNI0</accession>
<dbReference type="InterPro" id="IPR000192">
    <property type="entry name" value="Aminotrans_V_dom"/>
</dbReference>
<dbReference type="Gene3D" id="3.90.1150.10">
    <property type="entry name" value="Aspartate Aminotransferase, domain 1"/>
    <property type="match status" value="1"/>
</dbReference>
<reference evidence="7 8" key="1">
    <citation type="submission" date="2023-04" db="EMBL/GenBank/DDBJ databases">
        <title>Complete genome sequence of Alisedimentitalea scapharcae.</title>
        <authorList>
            <person name="Rong J.-C."/>
            <person name="Yi M.-L."/>
            <person name="Zhao Q."/>
        </authorList>
    </citation>
    <scope>NUCLEOTIDE SEQUENCE [LARGE SCALE GENOMIC DNA]</scope>
    <source>
        <strain evidence="7 8">KCTC 42119</strain>
    </source>
</reference>